<dbReference type="GO" id="GO:0008270">
    <property type="term" value="F:zinc ion binding"/>
    <property type="evidence" value="ECO:0007669"/>
    <property type="project" value="InterPro"/>
</dbReference>
<feature type="region of interest" description="Disordered" evidence="2">
    <location>
        <begin position="83"/>
        <end position="126"/>
    </location>
</feature>
<dbReference type="CDD" id="cd00067">
    <property type="entry name" value="GAL4"/>
    <property type="match status" value="1"/>
</dbReference>
<dbReference type="Proteomes" id="UP000286045">
    <property type="component" value="Unassembled WGS sequence"/>
</dbReference>
<dbReference type="InterPro" id="IPR036864">
    <property type="entry name" value="Zn2-C6_fun-type_DNA-bd_sf"/>
</dbReference>
<organism evidence="4 5">
    <name type="scientific">Xylaria grammica</name>
    <dbReference type="NCBI Taxonomy" id="363999"/>
    <lineage>
        <taxon>Eukaryota</taxon>
        <taxon>Fungi</taxon>
        <taxon>Dikarya</taxon>
        <taxon>Ascomycota</taxon>
        <taxon>Pezizomycotina</taxon>
        <taxon>Sordariomycetes</taxon>
        <taxon>Xylariomycetidae</taxon>
        <taxon>Xylariales</taxon>
        <taxon>Xylariaceae</taxon>
        <taxon>Xylaria</taxon>
    </lineage>
</organism>
<dbReference type="InterPro" id="IPR001138">
    <property type="entry name" value="Zn2Cys6_DnaBD"/>
</dbReference>
<dbReference type="GO" id="GO:0000981">
    <property type="term" value="F:DNA-binding transcription factor activity, RNA polymerase II-specific"/>
    <property type="evidence" value="ECO:0007669"/>
    <property type="project" value="InterPro"/>
</dbReference>
<evidence type="ECO:0000259" key="3">
    <source>
        <dbReference type="Pfam" id="PF00172"/>
    </source>
</evidence>
<proteinExistence type="predicted"/>
<dbReference type="STRING" id="363999.A0A439DBS7"/>
<dbReference type="AlphaFoldDB" id="A0A439DBS7"/>
<dbReference type="SUPFAM" id="SSF57701">
    <property type="entry name" value="Zn2/Cys6 DNA-binding domain"/>
    <property type="match status" value="1"/>
</dbReference>
<keyword evidence="1" id="KW-0539">Nucleus</keyword>
<feature type="compositionally biased region" description="Polar residues" evidence="2">
    <location>
        <begin position="109"/>
        <end position="124"/>
    </location>
</feature>
<dbReference type="PANTHER" id="PTHR47657:SF14">
    <property type="entry name" value="ZN(2)-C6 FUNGAL-TYPE DOMAIN-CONTAINING PROTEIN"/>
    <property type="match status" value="1"/>
</dbReference>
<evidence type="ECO:0000313" key="4">
    <source>
        <dbReference type="EMBL" id="RWA11843.1"/>
    </source>
</evidence>
<dbReference type="Gene3D" id="4.10.240.10">
    <property type="entry name" value="Zn(2)-C6 fungal-type DNA-binding domain"/>
    <property type="match status" value="1"/>
</dbReference>
<name>A0A439DBS7_9PEZI</name>
<comment type="caution">
    <text evidence="4">The sequence shown here is derived from an EMBL/GenBank/DDBJ whole genome shotgun (WGS) entry which is preliminary data.</text>
</comment>
<dbReference type="InterPro" id="IPR052400">
    <property type="entry name" value="Zn2-C6_fungal_TF"/>
</dbReference>
<reference evidence="4 5" key="1">
    <citation type="submission" date="2018-12" db="EMBL/GenBank/DDBJ databases">
        <title>Draft genome sequence of Xylaria grammica IHI A82.</title>
        <authorList>
            <person name="Buettner E."/>
            <person name="Kellner H."/>
        </authorList>
    </citation>
    <scope>NUCLEOTIDE SEQUENCE [LARGE SCALE GENOMIC DNA]</scope>
    <source>
        <strain evidence="4 5">IHI A82</strain>
    </source>
</reference>
<dbReference type="PANTHER" id="PTHR47657">
    <property type="entry name" value="STEROL REGULATORY ELEMENT-BINDING PROTEIN ECM22"/>
    <property type="match status" value="1"/>
</dbReference>
<protein>
    <recommendedName>
        <fullName evidence="3">Zn(2)-C6 fungal-type domain-containing protein</fullName>
    </recommendedName>
</protein>
<gene>
    <name evidence="4" type="ORF">EKO27_g3260</name>
</gene>
<feature type="compositionally biased region" description="Low complexity" evidence="2">
    <location>
        <begin position="93"/>
        <end position="105"/>
    </location>
</feature>
<evidence type="ECO:0000256" key="2">
    <source>
        <dbReference type="SAM" id="MobiDB-lite"/>
    </source>
</evidence>
<feature type="domain" description="Zn(2)-C6 fungal-type" evidence="3">
    <location>
        <begin position="38"/>
        <end position="62"/>
    </location>
</feature>
<sequence>MKPAFRVLQTRLTHADNGPRFEGALNIAFSFSFFFMESKIKCDEVHPRCGNCSKHGVSCDFEHPGIRDTHAAKIASIGDAATTAPIETPRPPSSASASASAHSPATHGDSPTNVSDTTTPTVFGSTPVPIYKTPEVLPLSSTTSKKNRMLELKLLHNFTTMTAKTLSISSPVLERIWRVTVPELAFSSASYLADTLLAVSALHLRSSSPHDRELIRASHSYMASACSEYGASLSRGVTESNAEALFLTAALIAFQSTATRIFTRDDINDRTGGYSLPLSWFHSFQGVKAVVAATWQWLCTSTIVIPIIESQPALNLDLSGHPTFFSDLMVGVEDEVAKFESDPATQLETRSAYQHAIAVLDWAHKIPYTGAPLVFLATVSRRFIELLEARRPRALAILASYFALLKCLDDVWWLKGVARREIMGIVSLFDPDDEEWWPRLQWPLRIALHDNVIIPPQLGRDWAAQTNNTNQSGGFVSHITLLSDMFSSMPQMNGATPDLEPAHQYIVEQEGMMRDILLPEGLEILPVD</sequence>
<dbReference type="EMBL" id="RYZI01000068">
    <property type="protein sequence ID" value="RWA11843.1"/>
    <property type="molecule type" value="Genomic_DNA"/>
</dbReference>
<evidence type="ECO:0000256" key="1">
    <source>
        <dbReference type="ARBA" id="ARBA00023242"/>
    </source>
</evidence>
<keyword evidence="5" id="KW-1185">Reference proteome</keyword>
<evidence type="ECO:0000313" key="5">
    <source>
        <dbReference type="Proteomes" id="UP000286045"/>
    </source>
</evidence>
<dbReference type="Pfam" id="PF00172">
    <property type="entry name" value="Zn_clus"/>
    <property type="match status" value="1"/>
</dbReference>
<accession>A0A439DBS7</accession>